<accession>A0A0G1YFX2</accession>
<dbReference type="InterPro" id="IPR051797">
    <property type="entry name" value="TrmB-like"/>
</dbReference>
<dbReference type="Gene3D" id="1.10.10.10">
    <property type="entry name" value="Winged helix-like DNA-binding domain superfamily/Winged helix DNA-binding domain"/>
    <property type="match status" value="1"/>
</dbReference>
<comment type="caution">
    <text evidence="2">The sequence shown here is derived from an EMBL/GenBank/DDBJ whole genome shotgun (WGS) entry which is preliminary data.</text>
</comment>
<dbReference type="PANTHER" id="PTHR34293">
    <property type="entry name" value="HTH-TYPE TRANSCRIPTIONAL REGULATOR TRMBL2"/>
    <property type="match status" value="1"/>
</dbReference>
<dbReference type="PANTHER" id="PTHR34293:SF1">
    <property type="entry name" value="HTH-TYPE TRANSCRIPTIONAL REGULATOR TRMBL2"/>
    <property type="match status" value="1"/>
</dbReference>
<feature type="domain" description="Transcription regulator TrmB N-terminal" evidence="1">
    <location>
        <begin position="7"/>
        <end position="75"/>
    </location>
</feature>
<dbReference type="AlphaFoldDB" id="A0A0G1YFX2"/>
<dbReference type="EMBL" id="LCRX01000010">
    <property type="protein sequence ID" value="KKW42106.1"/>
    <property type="molecule type" value="Genomic_DNA"/>
</dbReference>
<dbReference type="SUPFAM" id="SSF46785">
    <property type="entry name" value="Winged helix' DNA-binding domain"/>
    <property type="match status" value="1"/>
</dbReference>
<evidence type="ECO:0000313" key="2">
    <source>
        <dbReference type="EMBL" id="KKW42106.1"/>
    </source>
</evidence>
<sequence length="248" mass="28186">MTIDIILQRLGFSKNEIQVYLAALELSVAPAQDIAKEAGLPRTTAYSILAKLVRRGVVGKTLSRGKTRFVAEPPEALLRMVSDMHEELEKAMPELAARYNQKDGKPRIIFYEGKGAIQKVLDDTLESRPDEILEWNTDEFFKRETYSIDRLYIDKRVKLGIRARRIAGAGSGWQAKHQPYDKNELSQTVIVPRGLFWPDIEVNIYNNKVAFINYVENMSLILESKPIADAMRQAYELSWQGAQNAAVE</sequence>
<organism evidence="2 3">
    <name type="scientific">Candidatus Magasanikbacteria bacterium GW2011_GWA2_56_11</name>
    <dbReference type="NCBI Taxonomy" id="1619044"/>
    <lineage>
        <taxon>Bacteria</taxon>
        <taxon>Candidatus Magasanikiibacteriota</taxon>
    </lineage>
</organism>
<evidence type="ECO:0000313" key="3">
    <source>
        <dbReference type="Proteomes" id="UP000033870"/>
    </source>
</evidence>
<reference evidence="2 3" key="1">
    <citation type="journal article" date="2015" name="Nature">
        <title>rRNA introns, odd ribosomes, and small enigmatic genomes across a large radiation of phyla.</title>
        <authorList>
            <person name="Brown C.T."/>
            <person name="Hug L.A."/>
            <person name="Thomas B.C."/>
            <person name="Sharon I."/>
            <person name="Castelle C.J."/>
            <person name="Singh A."/>
            <person name="Wilkins M.J."/>
            <person name="Williams K.H."/>
            <person name="Banfield J.F."/>
        </authorList>
    </citation>
    <scope>NUCLEOTIDE SEQUENCE [LARGE SCALE GENOMIC DNA]</scope>
</reference>
<evidence type="ECO:0000259" key="1">
    <source>
        <dbReference type="Pfam" id="PF01978"/>
    </source>
</evidence>
<gene>
    <name evidence="2" type="ORF">UY92_C0010G0022</name>
</gene>
<proteinExistence type="predicted"/>
<dbReference type="InterPro" id="IPR036390">
    <property type="entry name" value="WH_DNA-bd_sf"/>
</dbReference>
<protein>
    <submittedName>
        <fullName evidence="2">Transcriptional regulator, TrmB</fullName>
    </submittedName>
</protein>
<dbReference type="InterPro" id="IPR036388">
    <property type="entry name" value="WH-like_DNA-bd_sf"/>
</dbReference>
<dbReference type="STRING" id="1619044.UY92_C0010G0022"/>
<name>A0A0G1YFX2_9BACT</name>
<dbReference type="Pfam" id="PF01978">
    <property type="entry name" value="TrmB"/>
    <property type="match status" value="1"/>
</dbReference>
<dbReference type="InterPro" id="IPR002831">
    <property type="entry name" value="Tscrpt_reg_TrmB_N"/>
</dbReference>
<dbReference type="Proteomes" id="UP000033870">
    <property type="component" value="Unassembled WGS sequence"/>
</dbReference>